<reference evidence="1" key="1">
    <citation type="submission" date="2023-04" db="EMBL/GenBank/DDBJ databases">
        <title>The environmental microbiomes in feedlot watering bowls are a reservoir of florfenicol resistance for bovine respiratory disease pathogens.</title>
        <authorList>
            <person name="Kos D.W."/>
            <person name="Ruzzini A.C."/>
            <person name="Schreiner B."/>
            <person name="Jelinski M.D."/>
        </authorList>
    </citation>
    <scope>NUCLEOTIDE SEQUENCE</scope>
    <source>
        <strain evidence="1">WB3</strain>
    </source>
</reference>
<accession>A0AAW6UYC2</accession>
<dbReference type="Gene3D" id="3.40.1360.10">
    <property type="match status" value="1"/>
</dbReference>
<dbReference type="SUPFAM" id="SSF56731">
    <property type="entry name" value="DNA primase core"/>
    <property type="match status" value="1"/>
</dbReference>
<organism evidence="1 2">
    <name type="scientific">Acinetobacter terrestris</name>
    <dbReference type="NCBI Taxonomy" id="2529843"/>
    <lineage>
        <taxon>Bacteria</taxon>
        <taxon>Pseudomonadati</taxon>
        <taxon>Pseudomonadota</taxon>
        <taxon>Gammaproteobacteria</taxon>
        <taxon>Moraxellales</taxon>
        <taxon>Moraxellaceae</taxon>
        <taxon>Acinetobacter</taxon>
        <taxon>Acinetobacter Taxon 24</taxon>
    </lineage>
</organism>
<gene>
    <name evidence="1" type="ORF">QOR41_14715</name>
</gene>
<evidence type="ECO:0000313" key="1">
    <source>
        <dbReference type="EMBL" id="MDK1685040.1"/>
    </source>
</evidence>
<comment type="caution">
    <text evidence="1">The sequence shown here is derived from an EMBL/GenBank/DDBJ whole genome shotgun (WGS) entry which is preliminary data.</text>
</comment>
<protein>
    <submittedName>
        <fullName evidence="1">Toprim domain-containing protein</fullName>
    </submittedName>
</protein>
<dbReference type="EMBL" id="JASKNE010000004">
    <property type="protein sequence ID" value="MDK1685040.1"/>
    <property type="molecule type" value="Genomic_DNA"/>
</dbReference>
<evidence type="ECO:0000313" key="2">
    <source>
        <dbReference type="Proteomes" id="UP001241935"/>
    </source>
</evidence>
<dbReference type="Proteomes" id="UP001241935">
    <property type="component" value="Unassembled WGS sequence"/>
</dbReference>
<dbReference type="RefSeq" id="WP_284067814.1">
    <property type="nucleotide sequence ID" value="NZ_JASKNE010000004.1"/>
</dbReference>
<dbReference type="AlphaFoldDB" id="A0AAW6UYC2"/>
<proteinExistence type="predicted"/>
<sequence>MIDNTFKIVASALNDNVERVVAHLFPNGKKEGNYWVTGNVFDTPATGGGSFKIGLKGKYLGICRDFNGDDKSYDLIDAWALRFSLSKSEALNEAAKFLSLPQDIPVKKVSAATETQKPVENIQKPINQNWNQKLVSRLRSNPLALEYLHKRSLTNETIQEFKLGLTHPYTNRDGVVLSDALAVPIRKVDGSFSNHHAFYAIEGVTKNPVDRNGWMKGKPQVYFTHAFRKQKKLIVCEGIKDAWVVYQNLKKNDLFSQFLVCSGTHGSSIPDEMKNPNFWTKFEKIYFGHDHDSAGNKMAEKLSEFVPLECYRLVCPSHYAPVKYNSDGSEKPENEWGADWTDFFLLDGCIEEFLSLIEDAPVISIDIQEEEDTLSEGRFTVAPVDINGAYINKKMYYPVQTLVRQKQTDDYQNTYFVERYETVVVRSDATVHKAVLSPAPKGTPESERVIRLSDGTLIRSTPKPNEFGTWNWSSINDYLNGRSSVRKTADLFKDVHQILKKSVWLPVEEDYTILALTVLATYVQNIFESVPLLFLNGPAGSGKSQTGIILSKLSCNGTVIGQVSAATAARHIDAARGFVVFDDLEGIASKVGRDGGQFSELVQALKVSYNKHTAEKIWTDVKTMRTERLNFFGIKLISNTSGADDILSTRMLRIQTRHMPETEQGNIHKFGVNEFKRIEKLRQELHTWAFKNCVFIDDLAALSNEKSGRFDEIALPLRVIAKLVSNECEKELEVALAKQKTVVVETNDPIETLKEAAKNLIKEGFIQFTITQVILELRTLLDENYGAGMTNEIPEWQRPEWVGRQLRTLGFLDTKDLGRASLFGKRLKIMQFNKYAINEVVQELGATINDFREPFDFCKGCQTCPYANNTCELRPQRLQQEQKAKSNYS</sequence>
<dbReference type="CDD" id="cd00188">
    <property type="entry name" value="TOPRIM"/>
    <property type="match status" value="1"/>
</dbReference>
<name>A0AAW6UYC2_9GAMM</name>